<dbReference type="InterPro" id="IPR006016">
    <property type="entry name" value="UspA"/>
</dbReference>
<keyword evidence="4" id="KW-1185">Reference proteome</keyword>
<dbReference type="PANTHER" id="PTHR46268:SF6">
    <property type="entry name" value="UNIVERSAL STRESS PROTEIN UP12"/>
    <property type="match status" value="1"/>
</dbReference>
<dbReference type="CDD" id="cd00293">
    <property type="entry name" value="USP-like"/>
    <property type="match status" value="1"/>
</dbReference>
<comment type="caution">
    <text evidence="3">The sequence shown here is derived from an EMBL/GenBank/DDBJ whole genome shotgun (WGS) entry which is preliminary data.</text>
</comment>
<organism evidence="3 4">
    <name type="scientific">Ottowia cancrivicina</name>
    <dbReference type="NCBI Taxonomy" id="3040346"/>
    <lineage>
        <taxon>Bacteria</taxon>
        <taxon>Pseudomonadati</taxon>
        <taxon>Pseudomonadota</taxon>
        <taxon>Betaproteobacteria</taxon>
        <taxon>Burkholderiales</taxon>
        <taxon>Comamonadaceae</taxon>
        <taxon>Ottowia</taxon>
    </lineage>
</organism>
<sequence length="142" mass="14912">MKILLAVDGSPYTKKMLAYLAAHDELLGNGARHAYTVITVQAALPPRARAALSKEMVDGYYAEEAAKVLDPVAKFMAQHGATPATVAAIGSAGEEIAKYAEQGQFDLIVMGARGHSPLSKLVMGSVSTKVLASCSTPVLLIR</sequence>
<dbReference type="PRINTS" id="PR01438">
    <property type="entry name" value="UNVRSLSTRESS"/>
</dbReference>
<dbReference type="InterPro" id="IPR006015">
    <property type="entry name" value="Universal_stress_UspA"/>
</dbReference>
<dbReference type="InterPro" id="IPR014729">
    <property type="entry name" value="Rossmann-like_a/b/a_fold"/>
</dbReference>
<dbReference type="RefSeq" id="WP_050716412.1">
    <property type="nucleotide sequence ID" value="NZ_JARVII010000006.1"/>
</dbReference>
<reference evidence="3 4" key="1">
    <citation type="submission" date="2023-04" db="EMBL/GenBank/DDBJ databases">
        <title>Ottowia paracancer sp. nov., isolated from human stomach.</title>
        <authorList>
            <person name="Song Y."/>
        </authorList>
    </citation>
    <scope>NUCLEOTIDE SEQUENCE [LARGE SCALE GENOMIC DNA]</scope>
    <source>
        <strain evidence="3 4">10c7w1</strain>
    </source>
</reference>
<accession>A0AAW6RJD8</accession>
<dbReference type="AlphaFoldDB" id="A0AAW6RJD8"/>
<protein>
    <submittedName>
        <fullName evidence="3">Universal stress protein</fullName>
    </submittedName>
</protein>
<dbReference type="SUPFAM" id="SSF52402">
    <property type="entry name" value="Adenine nucleotide alpha hydrolases-like"/>
    <property type="match status" value="1"/>
</dbReference>
<dbReference type="PANTHER" id="PTHR46268">
    <property type="entry name" value="STRESS RESPONSE PROTEIN NHAX"/>
    <property type="match status" value="1"/>
</dbReference>
<dbReference type="EMBL" id="JARVII010000006">
    <property type="protein sequence ID" value="MDG9698949.1"/>
    <property type="molecule type" value="Genomic_DNA"/>
</dbReference>
<dbReference type="Proteomes" id="UP001237156">
    <property type="component" value="Unassembled WGS sequence"/>
</dbReference>
<comment type="similarity">
    <text evidence="1">Belongs to the universal stress protein A family.</text>
</comment>
<gene>
    <name evidence="3" type="ORF">QB898_04310</name>
</gene>
<evidence type="ECO:0000256" key="1">
    <source>
        <dbReference type="ARBA" id="ARBA00008791"/>
    </source>
</evidence>
<name>A0AAW6RJD8_9BURK</name>
<proteinExistence type="inferred from homology"/>
<dbReference type="Pfam" id="PF00582">
    <property type="entry name" value="Usp"/>
    <property type="match status" value="1"/>
</dbReference>
<evidence type="ECO:0000313" key="4">
    <source>
        <dbReference type="Proteomes" id="UP001237156"/>
    </source>
</evidence>
<dbReference type="Gene3D" id="3.40.50.620">
    <property type="entry name" value="HUPs"/>
    <property type="match status" value="1"/>
</dbReference>
<feature type="domain" description="UspA" evidence="2">
    <location>
        <begin position="2"/>
        <end position="142"/>
    </location>
</feature>
<evidence type="ECO:0000259" key="2">
    <source>
        <dbReference type="Pfam" id="PF00582"/>
    </source>
</evidence>
<evidence type="ECO:0000313" key="3">
    <source>
        <dbReference type="EMBL" id="MDG9698949.1"/>
    </source>
</evidence>